<dbReference type="OrthoDB" id="9804441at2"/>
<dbReference type="PIRSF" id="PIRSF001586">
    <property type="entry name" value="FGAM_synth_I"/>
    <property type="match status" value="1"/>
</dbReference>
<dbReference type="EC" id="6.3.5.3" evidence="8"/>
<evidence type="ECO:0000256" key="4">
    <source>
        <dbReference type="ARBA" id="ARBA00022755"/>
    </source>
</evidence>
<dbReference type="PROSITE" id="PS51273">
    <property type="entry name" value="GATASE_TYPE_1"/>
    <property type="match status" value="1"/>
</dbReference>
<evidence type="ECO:0000256" key="2">
    <source>
        <dbReference type="ARBA" id="ARBA00022598"/>
    </source>
</evidence>
<keyword evidence="7" id="KW-0315">Glutamine amidotransferase</keyword>
<proteinExistence type="predicted"/>
<keyword evidence="3" id="KW-0547">Nucleotide-binding</keyword>
<dbReference type="PANTHER" id="PTHR10099">
    <property type="entry name" value="PHOSPHORIBOSYLFORMYLGLYCINAMIDINE SYNTHASE"/>
    <property type="match status" value="1"/>
</dbReference>
<dbReference type="PANTHER" id="PTHR10099:SF1">
    <property type="entry name" value="PHOSPHORIBOSYLFORMYLGLYCINAMIDINE SYNTHASE"/>
    <property type="match status" value="1"/>
</dbReference>
<keyword evidence="4" id="KW-0658">Purine biosynthesis</keyword>
<dbReference type="NCBIfam" id="TIGR01737">
    <property type="entry name" value="FGAM_synth_I"/>
    <property type="match status" value="1"/>
</dbReference>
<accession>A0A517XSR8</accession>
<reference evidence="8 9" key="1">
    <citation type="submission" date="2019-02" db="EMBL/GenBank/DDBJ databases">
        <title>Deep-cultivation of Planctomycetes and their phenomic and genomic characterization uncovers novel biology.</title>
        <authorList>
            <person name="Wiegand S."/>
            <person name="Jogler M."/>
            <person name="Boedeker C."/>
            <person name="Pinto D."/>
            <person name="Vollmers J."/>
            <person name="Rivas-Marin E."/>
            <person name="Kohn T."/>
            <person name="Peeters S.H."/>
            <person name="Heuer A."/>
            <person name="Rast P."/>
            <person name="Oberbeckmann S."/>
            <person name="Bunk B."/>
            <person name="Jeske O."/>
            <person name="Meyerdierks A."/>
            <person name="Storesund J.E."/>
            <person name="Kallscheuer N."/>
            <person name="Luecker S."/>
            <person name="Lage O.M."/>
            <person name="Pohl T."/>
            <person name="Merkel B.J."/>
            <person name="Hornburger P."/>
            <person name="Mueller R.-W."/>
            <person name="Bruemmer F."/>
            <person name="Labrenz M."/>
            <person name="Spormann A.M."/>
            <person name="Op den Camp H."/>
            <person name="Overmann J."/>
            <person name="Amann R."/>
            <person name="Jetten M.S.M."/>
            <person name="Mascher T."/>
            <person name="Medema M.H."/>
            <person name="Devos D.P."/>
            <person name="Kaster A.-K."/>
            <person name="Ovreas L."/>
            <person name="Rohde M."/>
            <person name="Galperin M.Y."/>
            <person name="Jogler C."/>
        </authorList>
    </citation>
    <scope>NUCLEOTIDE SEQUENCE [LARGE SCALE GENOMIC DNA]</scope>
    <source>
        <strain evidence="8 9">ETA_A1</strain>
    </source>
</reference>
<dbReference type="RefSeq" id="WP_145238242.1">
    <property type="nucleotide sequence ID" value="NZ_CP036273.1"/>
</dbReference>
<dbReference type="GO" id="GO:0006189">
    <property type="term" value="P:'de novo' IMP biosynthetic process"/>
    <property type="evidence" value="ECO:0007669"/>
    <property type="project" value="InterPro"/>
</dbReference>
<keyword evidence="2 8" id="KW-0436">Ligase</keyword>
<evidence type="ECO:0000256" key="7">
    <source>
        <dbReference type="ARBA" id="ARBA00022962"/>
    </source>
</evidence>
<dbReference type="GO" id="GO:0005737">
    <property type="term" value="C:cytoplasm"/>
    <property type="evidence" value="ECO:0007669"/>
    <property type="project" value="TreeGrafter"/>
</dbReference>
<evidence type="ECO:0000256" key="3">
    <source>
        <dbReference type="ARBA" id="ARBA00022741"/>
    </source>
</evidence>
<evidence type="ECO:0000313" key="8">
    <source>
        <dbReference type="EMBL" id="QDU20532.1"/>
    </source>
</evidence>
<dbReference type="EMBL" id="CP036273">
    <property type="protein sequence ID" value="QDU20532.1"/>
    <property type="molecule type" value="Genomic_DNA"/>
</dbReference>
<keyword evidence="1" id="KW-0963">Cytoplasm</keyword>
<dbReference type="GO" id="GO:0005524">
    <property type="term" value="F:ATP binding"/>
    <property type="evidence" value="ECO:0007669"/>
    <property type="project" value="UniProtKB-KW"/>
</dbReference>
<gene>
    <name evidence="8" type="primary">purQ</name>
    <name evidence="8" type="ORF">ETAA1_24850</name>
</gene>
<dbReference type="AlphaFoldDB" id="A0A517XSR8"/>
<sequence>MATPHALVLRAPGSNCDGEAAAAFEMAGAKVERIHVNAVRENPRILKRFQILTVPGGFSYGDDIAAGKVFALQLQHFLADALRKFRDDEKLILGICNGFQAILKAGLLMPPDEDGPLATLGFNENGRFEDRWVKLRATPGKCVFLKGVAELNVPVAHGEGNFVGRKEWIVRGLDQSGQVVLRYAGAHGHANGFPENPNGSQDDIAGITDATGRVLGMMPHPERHIFPTQHPQWTRLGLQAEGEGLKLFRNAVEFFAQS</sequence>
<keyword evidence="6" id="KW-0067">ATP-binding</keyword>
<dbReference type="SMART" id="SM01211">
    <property type="entry name" value="GATase_5"/>
    <property type="match status" value="1"/>
</dbReference>
<evidence type="ECO:0000313" key="9">
    <source>
        <dbReference type="Proteomes" id="UP000319576"/>
    </source>
</evidence>
<organism evidence="8 9">
    <name type="scientific">Urbifossiella limnaea</name>
    <dbReference type="NCBI Taxonomy" id="2528023"/>
    <lineage>
        <taxon>Bacteria</taxon>
        <taxon>Pseudomonadati</taxon>
        <taxon>Planctomycetota</taxon>
        <taxon>Planctomycetia</taxon>
        <taxon>Gemmatales</taxon>
        <taxon>Gemmataceae</taxon>
        <taxon>Urbifossiella</taxon>
    </lineage>
</organism>
<dbReference type="Proteomes" id="UP000319576">
    <property type="component" value="Chromosome"/>
</dbReference>
<dbReference type="GO" id="GO:0016787">
    <property type="term" value="F:hydrolase activity"/>
    <property type="evidence" value="ECO:0007669"/>
    <property type="project" value="UniProtKB-KW"/>
</dbReference>
<protein>
    <submittedName>
        <fullName evidence="8">Phosphoribosylformylglycinamidine synthase</fullName>
        <ecNumber evidence="8">6.3.5.3</ecNumber>
    </submittedName>
</protein>
<evidence type="ECO:0000256" key="6">
    <source>
        <dbReference type="ARBA" id="ARBA00022840"/>
    </source>
</evidence>
<keyword evidence="9" id="KW-1185">Reference proteome</keyword>
<evidence type="ECO:0000256" key="5">
    <source>
        <dbReference type="ARBA" id="ARBA00022801"/>
    </source>
</evidence>
<dbReference type="KEGG" id="uli:ETAA1_24850"/>
<dbReference type="InterPro" id="IPR029062">
    <property type="entry name" value="Class_I_gatase-like"/>
</dbReference>
<dbReference type="SUPFAM" id="SSF52317">
    <property type="entry name" value="Class I glutamine amidotransferase-like"/>
    <property type="match status" value="1"/>
</dbReference>
<dbReference type="GO" id="GO:0004642">
    <property type="term" value="F:phosphoribosylformylglycinamidine synthase activity"/>
    <property type="evidence" value="ECO:0007669"/>
    <property type="project" value="UniProtKB-EC"/>
</dbReference>
<evidence type="ECO:0000256" key="1">
    <source>
        <dbReference type="ARBA" id="ARBA00022490"/>
    </source>
</evidence>
<keyword evidence="5" id="KW-0378">Hydrolase</keyword>
<dbReference type="Gene3D" id="3.40.50.880">
    <property type="match status" value="1"/>
</dbReference>
<name>A0A517XSR8_9BACT</name>
<dbReference type="InterPro" id="IPR010075">
    <property type="entry name" value="PRibForGlyAmidine_synth_PurQ"/>
</dbReference>
<dbReference type="Pfam" id="PF13507">
    <property type="entry name" value="GATase_5"/>
    <property type="match status" value="1"/>
</dbReference>